<accession>S4P297</accession>
<evidence type="ECO:0000313" key="5">
    <source>
        <dbReference type="EMBL" id="JAA85631.1"/>
    </source>
</evidence>
<feature type="compositionally biased region" description="Basic and acidic residues" evidence="3">
    <location>
        <begin position="73"/>
        <end position="85"/>
    </location>
</feature>
<evidence type="ECO:0000256" key="1">
    <source>
        <dbReference type="ARBA" id="ARBA00007285"/>
    </source>
</evidence>
<reference evidence="5" key="1">
    <citation type="journal article" date="2013" name="BMC Genomics">
        <title>Unscrambling butterfly oogenesis.</title>
        <authorList>
            <person name="Carter J.M."/>
            <person name="Baker S.C."/>
            <person name="Pink R."/>
            <person name="Carter D.R."/>
            <person name="Collins A."/>
            <person name="Tomlin J."/>
            <person name="Gibbs M."/>
            <person name="Breuker C.J."/>
        </authorList>
    </citation>
    <scope>NUCLEOTIDE SEQUENCE</scope>
    <source>
        <tissue evidence="5">Ovary</tissue>
    </source>
</reference>
<dbReference type="PANTHER" id="PTHR15382:SF8">
    <property type="entry name" value="CANOPY B"/>
    <property type="match status" value="1"/>
</dbReference>
<proteinExistence type="inferred from homology"/>
<evidence type="ECO:0000256" key="2">
    <source>
        <dbReference type="ARBA" id="ARBA00022729"/>
    </source>
</evidence>
<evidence type="ECO:0000259" key="4">
    <source>
        <dbReference type="Pfam" id="PF11938"/>
    </source>
</evidence>
<name>S4P297_9NEOP</name>
<sequence length="191" mass="22430">WDKPSAEITQMKTQCESLLEDYEDIIEDWYWDLQGKKDLKIHLCSDHALRNSDKSCLFDELVLNSEQVPKESDKILTRKSKDADKTGNLNENDDVDTEEQQKRKIEAVDSVEKLRIKNKHIKEGLSDKPNVRKPENKNSRPRGDRGDGYWTEAVENDKKQLDQEEMLNNEPEMSNEKVWIPEELLSEREEL</sequence>
<feature type="non-terminal residue" evidence="5">
    <location>
        <position position="1"/>
    </location>
</feature>
<evidence type="ECO:0000256" key="3">
    <source>
        <dbReference type="SAM" id="MobiDB-lite"/>
    </source>
</evidence>
<keyword evidence="2" id="KW-0732">Signal</keyword>
<feature type="region of interest" description="Disordered" evidence="3">
    <location>
        <begin position="118"/>
        <end position="191"/>
    </location>
</feature>
<dbReference type="PANTHER" id="PTHR15382">
    <property type="entry name" value="CTG4A-RELATED"/>
    <property type="match status" value="1"/>
</dbReference>
<dbReference type="Pfam" id="PF11938">
    <property type="entry name" value="DUF3456"/>
    <property type="match status" value="1"/>
</dbReference>
<dbReference type="EMBL" id="GAIX01006929">
    <property type="protein sequence ID" value="JAA85631.1"/>
    <property type="molecule type" value="Transcribed_RNA"/>
</dbReference>
<organism evidence="5">
    <name type="scientific">Pararge aegeria</name>
    <name type="common">speckled wood butterfly</name>
    <dbReference type="NCBI Taxonomy" id="116150"/>
    <lineage>
        <taxon>Eukaryota</taxon>
        <taxon>Metazoa</taxon>
        <taxon>Ecdysozoa</taxon>
        <taxon>Arthropoda</taxon>
        <taxon>Hexapoda</taxon>
        <taxon>Insecta</taxon>
        <taxon>Pterygota</taxon>
        <taxon>Neoptera</taxon>
        <taxon>Endopterygota</taxon>
        <taxon>Lepidoptera</taxon>
        <taxon>Glossata</taxon>
        <taxon>Ditrysia</taxon>
        <taxon>Papilionoidea</taxon>
        <taxon>Nymphalidae</taxon>
        <taxon>Satyrinae</taxon>
        <taxon>Satyrini</taxon>
        <taxon>Parargina</taxon>
        <taxon>Pararge</taxon>
    </lineage>
</organism>
<protein>
    <submittedName>
        <fullName evidence="5">Protein canopy-like protein</fullName>
    </submittedName>
</protein>
<dbReference type="AlphaFoldDB" id="S4P297"/>
<feature type="compositionally biased region" description="Basic and acidic residues" evidence="3">
    <location>
        <begin position="118"/>
        <end position="147"/>
    </location>
</feature>
<comment type="similarity">
    <text evidence="1">Belongs to the canopy family.</text>
</comment>
<reference evidence="5" key="2">
    <citation type="submission" date="2013-05" db="EMBL/GenBank/DDBJ databases">
        <authorList>
            <person name="Carter J.-M."/>
            <person name="Baker S.C."/>
            <person name="Pink R."/>
            <person name="Carter D.R.F."/>
            <person name="Collins A."/>
            <person name="Tomlin J."/>
            <person name="Gibbs M."/>
            <person name="Breuker C.J."/>
        </authorList>
    </citation>
    <scope>NUCLEOTIDE SEQUENCE</scope>
    <source>
        <tissue evidence="5">Ovary</tissue>
    </source>
</reference>
<feature type="domain" description="DUF3456" evidence="4">
    <location>
        <begin position="1"/>
        <end position="53"/>
    </location>
</feature>
<dbReference type="InterPro" id="IPR021852">
    <property type="entry name" value="DUF3456"/>
</dbReference>
<feature type="region of interest" description="Disordered" evidence="3">
    <location>
        <begin position="73"/>
        <end position="106"/>
    </location>
</feature>